<keyword evidence="4" id="KW-1185">Reference proteome</keyword>
<feature type="domain" description="DUF7726" evidence="2">
    <location>
        <begin position="271"/>
        <end position="353"/>
    </location>
</feature>
<name>A0ABR2JM83_9PEZI</name>
<gene>
    <name evidence="3" type="ORF">PGQ11_001253</name>
</gene>
<comment type="caution">
    <text evidence="3">The sequence shown here is derived from an EMBL/GenBank/DDBJ whole genome shotgun (WGS) entry which is preliminary data.</text>
</comment>
<organism evidence="3 4">
    <name type="scientific">Apiospora arundinis</name>
    <dbReference type="NCBI Taxonomy" id="335852"/>
    <lineage>
        <taxon>Eukaryota</taxon>
        <taxon>Fungi</taxon>
        <taxon>Dikarya</taxon>
        <taxon>Ascomycota</taxon>
        <taxon>Pezizomycotina</taxon>
        <taxon>Sordariomycetes</taxon>
        <taxon>Xylariomycetidae</taxon>
        <taxon>Amphisphaeriales</taxon>
        <taxon>Apiosporaceae</taxon>
        <taxon>Apiospora</taxon>
    </lineage>
</organism>
<evidence type="ECO:0000313" key="4">
    <source>
        <dbReference type="Proteomes" id="UP001390339"/>
    </source>
</evidence>
<feature type="compositionally biased region" description="Low complexity" evidence="1">
    <location>
        <begin position="233"/>
        <end position="253"/>
    </location>
</feature>
<dbReference type="PANTHER" id="PTHR42339:SF1">
    <property type="entry name" value="HISTONE H1"/>
    <property type="match status" value="1"/>
</dbReference>
<accession>A0ABR2JM83</accession>
<dbReference type="EMBL" id="JAPCWZ010000001">
    <property type="protein sequence ID" value="KAK8879959.1"/>
    <property type="molecule type" value="Genomic_DNA"/>
</dbReference>
<sequence length="402" mass="43966">MMAETLQRSHGLNPFWKEKVGSVRDEHRSLEDIYRSVAEHELHDVRHNGRRFAMMSLAGNESKGKDPTDKSVAFSVLREDNQAAIDRGKAAHEAVATGQKRKASCLQDDIDDYKQNLDHIDTSHMHIDLTCDQVRAKINKVIDTGIFKKTEFCDAIGCSNASVNAFLKKHGAEGGSTSHVLVKAWDYFKQREIAGLQIPDANKRRRSEAAAATGAAGAGAVGTSASTSASAGAATGASASAPGGSNGSTASSSIPDISGIHLQGEDTDEVPIFETCDVVRRKVSEHLRTHGTSQAQFCRDIYAQLKSPTKIKGIQSKQLADFRAKHGSNAGATSTVFYAAYVYFEKLRLAQGKPKSAHREEMEKRWPGGFDRKHDDKTPLFLHFSESAYWDDFGELQITGRR</sequence>
<reference evidence="3 4" key="1">
    <citation type="journal article" date="2024" name="IMA Fungus">
        <title>Apiospora arundinis, a panoply of carbohydrate-active enzymes and secondary metabolites.</title>
        <authorList>
            <person name="Sorensen T."/>
            <person name="Petersen C."/>
            <person name="Muurmann A.T."/>
            <person name="Christiansen J.V."/>
            <person name="Brundto M.L."/>
            <person name="Overgaard C.K."/>
            <person name="Boysen A.T."/>
            <person name="Wollenberg R.D."/>
            <person name="Larsen T.O."/>
            <person name="Sorensen J.L."/>
            <person name="Nielsen K.L."/>
            <person name="Sondergaard T.E."/>
        </authorList>
    </citation>
    <scope>NUCLEOTIDE SEQUENCE [LARGE SCALE GENOMIC DNA]</scope>
    <source>
        <strain evidence="3 4">AAU 773</strain>
    </source>
</reference>
<dbReference type="InterPro" id="IPR056143">
    <property type="entry name" value="DUF7726"/>
</dbReference>
<dbReference type="PANTHER" id="PTHR42339">
    <property type="entry name" value="HISTONE H1"/>
    <property type="match status" value="1"/>
</dbReference>
<protein>
    <submittedName>
        <fullName evidence="3">Glucan endo-1-3-beta-glucosidase BGN13.1</fullName>
    </submittedName>
</protein>
<evidence type="ECO:0000313" key="3">
    <source>
        <dbReference type="EMBL" id="KAK8879959.1"/>
    </source>
</evidence>
<dbReference type="Proteomes" id="UP001390339">
    <property type="component" value="Unassembled WGS sequence"/>
</dbReference>
<evidence type="ECO:0000256" key="1">
    <source>
        <dbReference type="SAM" id="MobiDB-lite"/>
    </source>
</evidence>
<proteinExistence type="predicted"/>
<dbReference type="Pfam" id="PF24852">
    <property type="entry name" value="DUF7726"/>
    <property type="match status" value="2"/>
</dbReference>
<evidence type="ECO:0000259" key="2">
    <source>
        <dbReference type="Pfam" id="PF24852"/>
    </source>
</evidence>
<feature type="domain" description="DUF7726" evidence="2">
    <location>
        <begin position="125"/>
        <end position="196"/>
    </location>
</feature>
<feature type="region of interest" description="Disordered" evidence="1">
    <location>
        <begin position="233"/>
        <end position="261"/>
    </location>
</feature>